<dbReference type="Pfam" id="PF17874">
    <property type="entry name" value="TPR_MalT"/>
    <property type="match status" value="1"/>
</dbReference>
<evidence type="ECO:0000256" key="2">
    <source>
        <dbReference type="ARBA" id="ARBA00023125"/>
    </source>
</evidence>
<dbReference type="RefSeq" id="WP_169208117.1">
    <property type="nucleotide sequence ID" value="NZ_CP059560.1"/>
</dbReference>
<keyword evidence="6" id="KW-1185">Reference proteome</keyword>
<dbReference type="InterPro" id="IPR059106">
    <property type="entry name" value="WHD_MalT"/>
</dbReference>
<keyword evidence="1" id="KW-0805">Transcription regulation</keyword>
<dbReference type="PANTHER" id="PTHR44688:SF16">
    <property type="entry name" value="DNA-BINDING TRANSCRIPTIONAL ACTIVATOR DEVR_DOSR"/>
    <property type="match status" value="1"/>
</dbReference>
<dbReference type="Gene3D" id="1.10.10.10">
    <property type="entry name" value="Winged helix-like DNA-binding domain superfamily/Winged helix DNA-binding domain"/>
    <property type="match status" value="1"/>
</dbReference>
<dbReference type="EMBL" id="WTVR01000052">
    <property type="protein sequence ID" value="NMF90783.1"/>
    <property type="molecule type" value="Genomic_DNA"/>
</dbReference>
<dbReference type="Pfam" id="PF25873">
    <property type="entry name" value="WHD_MalT"/>
    <property type="match status" value="1"/>
</dbReference>
<dbReference type="SUPFAM" id="SSF46894">
    <property type="entry name" value="C-terminal effector domain of the bipartite response regulators"/>
    <property type="match status" value="1"/>
</dbReference>
<gene>
    <name evidence="5" type="ORF">GPA26_20150</name>
</gene>
<keyword evidence="3" id="KW-0804">Transcription</keyword>
<accession>A0ABX1MSM1</accession>
<sequence>MTTETANPEFVLKSTPPRVPKDQLLRGRLSWDGEELRHKTIIEVIAPAGFGKTSLLGQWRREALNLGALVAWLTLDDRDDVARFTGGLAYSMRVASGRPTFERAVAQLIRQGSSDFEGLTAWLAEVANLGAETVLILDEAQSAPDAVQQSLLYLILNAPPNLRVVLASRKALQLPLSSFLARGLYASVGADRLRFTRQETAEILKARFKDRIDAESCMRLHEKAAGWPLGLQLAMVVIERQADLNAAIATMDAATGDLERYFLEGLLRDLEPRIVEFLVRISILDAFRVDLCAFVSGCEDAPEVLARLRDSLPIFADGLTTDWIRFHPMVREFLAGQLRKRPDAERQSLHGRAARWFADHGMREAAADQALAAGEDALAYGLISECIYGAALEGDHVRLMYWLERMPPEELERHPRTLLGAAWVLALSDRHQEATRLIAKMRGNVAAPVEVRFESDLINSAAAYFADRIDEVESILAPWKGHDDSASPPLKAIYANCTAVAQIYCGNPERARHLIRAAYVDVPAGMHAVRGWAEWGIGFSYLWEGHVQLAQEWLTEPCRRADDAIGRRNGVSAMLASALAMAHWEMGETDAAEDVLLGRLDVLEHVSAPEAIVMGYQVAARLARMRGQDRRALDLLDNLYALGEVRKMPRYCVAGLFEQARMHMIQGHAQSCLDACERLEAMAPDLETNTLLGRLLLLRVGLARGYGAIASGAWEEALAILEPLHDETEKLRRGREGVEIKFLAALARRHRGLEWKTRLDEAVAVADIFGMRRALNYMQPLVGEWANEEVAGEELVPERPPVPPRRTAAPPAHATAARTGGLLTAKEEEILQLLRRNLSNKQIASALSISDETVKWHVKNLFVKFNAGSRRHVVDRALMLGILSDPY</sequence>
<dbReference type="PANTHER" id="PTHR44688">
    <property type="entry name" value="DNA-BINDING TRANSCRIPTIONAL ACTIVATOR DEVR_DOSR"/>
    <property type="match status" value="1"/>
</dbReference>
<evidence type="ECO:0000256" key="3">
    <source>
        <dbReference type="ARBA" id="ARBA00023163"/>
    </source>
</evidence>
<evidence type="ECO:0000256" key="1">
    <source>
        <dbReference type="ARBA" id="ARBA00023015"/>
    </source>
</evidence>
<feature type="domain" description="HTH luxR-type" evidence="4">
    <location>
        <begin position="816"/>
        <end position="881"/>
    </location>
</feature>
<dbReference type="InterPro" id="IPR027417">
    <property type="entry name" value="P-loop_NTPase"/>
</dbReference>
<dbReference type="InterPro" id="IPR016032">
    <property type="entry name" value="Sig_transdc_resp-reg_C-effctor"/>
</dbReference>
<keyword evidence="2" id="KW-0238">DNA-binding</keyword>
<protein>
    <submittedName>
        <fullName evidence="5">LuxR family transcriptional regulator</fullName>
    </submittedName>
</protein>
<dbReference type="InterPro" id="IPR036388">
    <property type="entry name" value="WH-like_DNA-bd_sf"/>
</dbReference>
<dbReference type="Pfam" id="PF00196">
    <property type="entry name" value="GerE"/>
    <property type="match status" value="1"/>
</dbReference>
<name>A0ABX1MSM1_9RHOO</name>
<dbReference type="SMART" id="SM00421">
    <property type="entry name" value="HTH_LUXR"/>
    <property type="match status" value="1"/>
</dbReference>
<evidence type="ECO:0000313" key="6">
    <source>
        <dbReference type="Proteomes" id="UP000652074"/>
    </source>
</evidence>
<dbReference type="InterPro" id="IPR041617">
    <property type="entry name" value="TPR_MalT"/>
</dbReference>
<dbReference type="CDD" id="cd06170">
    <property type="entry name" value="LuxR_C_like"/>
    <property type="match status" value="1"/>
</dbReference>
<evidence type="ECO:0000259" key="4">
    <source>
        <dbReference type="PROSITE" id="PS50043"/>
    </source>
</evidence>
<dbReference type="SUPFAM" id="SSF52540">
    <property type="entry name" value="P-loop containing nucleoside triphosphate hydrolases"/>
    <property type="match status" value="1"/>
</dbReference>
<comment type="caution">
    <text evidence="5">The sequence shown here is derived from an EMBL/GenBank/DDBJ whole genome shotgun (WGS) entry which is preliminary data.</text>
</comment>
<organism evidence="5 6">
    <name type="scientific">Aromatoleum petrolei</name>
    <dbReference type="NCBI Taxonomy" id="76116"/>
    <lineage>
        <taxon>Bacteria</taxon>
        <taxon>Pseudomonadati</taxon>
        <taxon>Pseudomonadota</taxon>
        <taxon>Betaproteobacteria</taxon>
        <taxon>Rhodocyclales</taxon>
        <taxon>Rhodocyclaceae</taxon>
        <taxon>Aromatoleum</taxon>
    </lineage>
</organism>
<reference evidence="5 6" key="1">
    <citation type="submission" date="2019-12" db="EMBL/GenBank/DDBJ databases">
        <title>Comparative genomics gives insights into the taxonomy of the Azoarcus-Aromatoleum group and reveals separate origins of nif in the plant-associated Azoarcus and non-plant-associated Aromatoleum sub-groups.</title>
        <authorList>
            <person name="Lafos M."/>
            <person name="Maluk M."/>
            <person name="Batista M."/>
            <person name="Junghare M."/>
            <person name="Carmona M."/>
            <person name="Faoro H."/>
            <person name="Cruz L.M."/>
            <person name="Battistoni F."/>
            <person name="De Souza E."/>
            <person name="Pedrosa F."/>
            <person name="Chen W.-M."/>
            <person name="Poole P.S."/>
            <person name="Dixon R.A."/>
            <person name="James E.K."/>
        </authorList>
    </citation>
    <scope>NUCLEOTIDE SEQUENCE [LARGE SCALE GENOMIC DNA]</scope>
    <source>
        <strain evidence="5 6">ToN1</strain>
    </source>
</reference>
<proteinExistence type="predicted"/>
<dbReference type="Gene3D" id="1.25.40.10">
    <property type="entry name" value="Tetratricopeptide repeat domain"/>
    <property type="match status" value="1"/>
</dbReference>
<dbReference type="PRINTS" id="PR00038">
    <property type="entry name" value="HTHLUXR"/>
</dbReference>
<evidence type="ECO:0000313" key="5">
    <source>
        <dbReference type="EMBL" id="NMF90783.1"/>
    </source>
</evidence>
<dbReference type="Proteomes" id="UP000652074">
    <property type="component" value="Unassembled WGS sequence"/>
</dbReference>
<dbReference type="InterPro" id="IPR011990">
    <property type="entry name" value="TPR-like_helical_dom_sf"/>
</dbReference>
<dbReference type="InterPro" id="IPR000792">
    <property type="entry name" value="Tscrpt_reg_LuxR_C"/>
</dbReference>
<dbReference type="PROSITE" id="PS50043">
    <property type="entry name" value="HTH_LUXR_2"/>
    <property type="match status" value="1"/>
</dbReference>